<proteinExistence type="predicted"/>
<dbReference type="InterPro" id="IPR038740">
    <property type="entry name" value="BioF2-like_GNAT_dom"/>
</dbReference>
<dbReference type="HOGENOM" id="CLU_079365_0_0_11"/>
<dbReference type="EMBL" id="CP002343">
    <property type="protein sequence ID" value="ADU49301.1"/>
    <property type="molecule type" value="Genomic_DNA"/>
</dbReference>
<gene>
    <name evidence="2" type="ordered locus">Intca_2800</name>
</gene>
<dbReference type="STRING" id="710696.Intca_2800"/>
<dbReference type="CDD" id="cd04301">
    <property type="entry name" value="NAT_SF"/>
    <property type="match status" value="1"/>
</dbReference>
<evidence type="ECO:0000313" key="2">
    <source>
        <dbReference type="EMBL" id="ADU49301.1"/>
    </source>
</evidence>
<evidence type="ECO:0000259" key="1">
    <source>
        <dbReference type="PROSITE" id="PS51186"/>
    </source>
</evidence>
<sequence length="287" mass="30681">MTLDRTALLAAYDDQLRTDAELAGALSVARHGPLVLGTYHGGRGFVTYRDLAGADRAGVEGLVSAGLAHFSAKPEIRLVEWKTRSHDHAPGLTEVLVAAGFEPEEPESIMIGEARRLLADVPLPAGVTLRRITEPPDVRAMTSMVAAVFGETHADAERVADSLLLRLTRDDGMELWVAEADGAIVCAGRLEPVAGTAFAGIWGGATRPDWRGRGIYRALTSERARSAVALGKVFVNSDSTEFSRPILERAGLVKVSTTTPYVWRPCGAVDASATSPREPRDHGSDTM</sequence>
<organism evidence="2 3">
    <name type="scientific">Intrasporangium calvum (strain ATCC 23552 / DSM 43043 / JCM 3097 / NBRC 12989 / NCIMB 10167 / NRRL B-3866 / 7 KIP)</name>
    <dbReference type="NCBI Taxonomy" id="710696"/>
    <lineage>
        <taxon>Bacteria</taxon>
        <taxon>Bacillati</taxon>
        <taxon>Actinomycetota</taxon>
        <taxon>Actinomycetes</taxon>
        <taxon>Micrococcales</taxon>
        <taxon>Intrasporangiaceae</taxon>
        <taxon>Intrasporangium</taxon>
    </lineage>
</organism>
<protein>
    <submittedName>
        <fullName evidence="2">Acetyltransferase</fullName>
    </submittedName>
</protein>
<dbReference type="RefSeq" id="WP_013493613.1">
    <property type="nucleotide sequence ID" value="NC_014830.1"/>
</dbReference>
<dbReference type="InterPro" id="IPR016181">
    <property type="entry name" value="Acyl_CoA_acyltransferase"/>
</dbReference>
<dbReference type="eggNOG" id="COG3153">
    <property type="taxonomic scope" value="Bacteria"/>
</dbReference>
<reference evidence="2 3" key="1">
    <citation type="journal article" date="2010" name="Stand. Genomic Sci.">
        <title>Complete genome sequence of Intrasporangium calvum type strain (7 KIP).</title>
        <authorList>
            <person name="Del Rio T.G."/>
            <person name="Chertkov O."/>
            <person name="Yasawong M."/>
            <person name="Lucas S."/>
            <person name="Deshpande S."/>
            <person name="Cheng J.F."/>
            <person name="Detter C."/>
            <person name="Tapia R."/>
            <person name="Han C."/>
            <person name="Goodwin L."/>
            <person name="Pitluck S."/>
            <person name="Liolios K."/>
            <person name="Ivanova N."/>
            <person name="Mavromatis K."/>
            <person name="Pati A."/>
            <person name="Chen A."/>
            <person name="Palaniappan K."/>
            <person name="Land M."/>
            <person name="Hauser L."/>
            <person name="Chang Y.J."/>
            <person name="Jeffries C.D."/>
            <person name="Rohde M."/>
            <person name="Pukall R."/>
            <person name="Sikorski J."/>
            <person name="Goker M."/>
            <person name="Woyke T."/>
            <person name="Bristow J."/>
            <person name="Eisen J.A."/>
            <person name="Markowitz V."/>
            <person name="Hugenholtz P."/>
            <person name="Kyrpides N.C."/>
            <person name="Klenk H.P."/>
            <person name="Lapidus A."/>
        </authorList>
    </citation>
    <scope>NUCLEOTIDE SEQUENCE [LARGE SCALE GENOMIC DNA]</scope>
    <source>
        <strain evidence="3">ATCC 23552 / DSM 43043 / JCM 3097 / NBRC 12989 / 7 KIP</strain>
    </source>
</reference>
<dbReference type="GO" id="GO:0016747">
    <property type="term" value="F:acyltransferase activity, transferring groups other than amino-acyl groups"/>
    <property type="evidence" value="ECO:0007669"/>
    <property type="project" value="InterPro"/>
</dbReference>
<dbReference type="Gene3D" id="3.40.630.30">
    <property type="match status" value="1"/>
</dbReference>
<dbReference type="AlphaFoldDB" id="E6S9R3"/>
<dbReference type="Pfam" id="PF13480">
    <property type="entry name" value="Acetyltransf_6"/>
    <property type="match status" value="1"/>
</dbReference>
<dbReference type="SUPFAM" id="SSF55729">
    <property type="entry name" value="Acyl-CoA N-acyltransferases (Nat)"/>
    <property type="match status" value="1"/>
</dbReference>
<evidence type="ECO:0000313" key="3">
    <source>
        <dbReference type="Proteomes" id="UP000008914"/>
    </source>
</evidence>
<name>E6S9R3_INTC7</name>
<accession>E6S9R3</accession>
<dbReference type="PROSITE" id="PS51186">
    <property type="entry name" value="GNAT"/>
    <property type="match status" value="1"/>
</dbReference>
<keyword evidence="3" id="KW-1185">Reference proteome</keyword>
<feature type="domain" description="N-acetyltransferase" evidence="1">
    <location>
        <begin position="127"/>
        <end position="276"/>
    </location>
</feature>
<dbReference type="KEGG" id="ica:Intca_2800"/>
<dbReference type="InterPro" id="IPR000182">
    <property type="entry name" value="GNAT_dom"/>
</dbReference>
<dbReference type="Proteomes" id="UP000008914">
    <property type="component" value="Chromosome"/>
</dbReference>